<evidence type="ECO:0000256" key="2">
    <source>
        <dbReference type="ARBA" id="ARBA00022630"/>
    </source>
</evidence>
<keyword evidence="1" id="KW-0813">Transport</keyword>
<keyword evidence="5" id="KW-1133">Transmembrane helix</keyword>
<keyword evidence="2" id="KW-0285">Flavoprotein</keyword>
<dbReference type="Pfam" id="PF00175">
    <property type="entry name" value="NAD_binding_1"/>
    <property type="match status" value="1"/>
</dbReference>
<keyword evidence="5" id="KW-0812">Transmembrane</keyword>
<dbReference type="GO" id="GO:0016491">
    <property type="term" value="F:oxidoreductase activity"/>
    <property type="evidence" value="ECO:0007669"/>
    <property type="project" value="InterPro"/>
</dbReference>
<dbReference type="InterPro" id="IPR012675">
    <property type="entry name" value="Beta-grasp_dom_sf"/>
</dbReference>
<gene>
    <name evidence="8" type="ORF">FYJ83_11875</name>
</gene>
<keyword evidence="4" id="KW-0408">Iron</keyword>
<dbReference type="AlphaFoldDB" id="A0A6N7Y2B8"/>
<feature type="domain" description="2Fe-2S ferredoxin-type" evidence="6">
    <location>
        <begin position="33"/>
        <end position="125"/>
    </location>
</feature>
<dbReference type="InterPro" id="IPR017938">
    <property type="entry name" value="Riboflavin_synthase-like_b-brl"/>
</dbReference>
<dbReference type="PRINTS" id="PR00371">
    <property type="entry name" value="FPNCR"/>
</dbReference>
<dbReference type="InterPro" id="IPR017927">
    <property type="entry name" value="FAD-bd_FR_type"/>
</dbReference>
<reference evidence="8 9" key="1">
    <citation type="submission" date="2019-09" db="EMBL/GenBank/DDBJ databases">
        <title>In-depth cultivation of the pig gut microbiome towards novel bacterial diversity and tailored functional studies.</title>
        <authorList>
            <person name="Wylensek D."/>
            <person name="Hitch T.C.A."/>
            <person name="Clavel T."/>
        </authorList>
    </citation>
    <scope>NUCLEOTIDE SEQUENCE [LARGE SCALE GENOMIC DNA]</scope>
    <source>
        <strain evidence="8 9">WCA3-693-APC-4?</strain>
    </source>
</reference>
<evidence type="ECO:0000256" key="1">
    <source>
        <dbReference type="ARBA" id="ARBA00022448"/>
    </source>
</evidence>
<dbReference type="PROSITE" id="PS51384">
    <property type="entry name" value="FAD_FR"/>
    <property type="match status" value="1"/>
</dbReference>
<accession>A0A6N7Y2B8</accession>
<dbReference type="Proteomes" id="UP000469523">
    <property type="component" value="Unassembled WGS sequence"/>
</dbReference>
<evidence type="ECO:0000259" key="6">
    <source>
        <dbReference type="PROSITE" id="PS51085"/>
    </source>
</evidence>
<feature type="domain" description="FAD-binding FR-type" evidence="7">
    <location>
        <begin position="128"/>
        <end position="234"/>
    </location>
</feature>
<evidence type="ECO:0000256" key="3">
    <source>
        <dbReference type="ARBA" id="ARBA00022827"/>
    </source>
</evidence>
<dbReference type="InterPro" id="IPR008333">
    <property type="entry name" value="Cbr1-like_FAD-bd_dom"/>
</dbReference>
<dbReference type="SUPFAM" id="SSF63380">
    <property type="entry name" value="Riboflavin synthase domain-like"/>
    <property type="match status" value="1"/>
</dbReference>
<dbReference type="PANTHER" id="PTHR43644">
    <property type="entry name" value="NA(+)-TRANSLOCATING NADH-QUINONE REDUCTASE SUBUNIT"/>
    <property type="match status" value="1"/>
</dbReference>
<dbReference type="Gene3D" id="3.10.20.30">
    <property type="match status" value="1"/>
</dbReference>
<dbReference type="RefSeq" id="WP_154440821.1">
    <property type="nucleotide sequence ID" value="NZ_JAHLPJ010000001.1"/>
</dbReference>
<sequence>MNEIIITTISITGISAIFAFLLTLADRTIGNYGEIELNINDDKDYIVQGGSSLLSTLIDEKIFIPSACGGKGTCGYCKVKVLEGGGPVLPTEIPFLTEEELNNHVRLSCQCKVKDKIKIEIPEELFNVKEYFAEVEVLEDMTSVIKRVRVRLPEGEEIKFKPGQFIQLKAPLYEGNDEEVYRAYSIASAAGDKNNIELFIGYVPGGKCTTYVHKHLKVGDTVQINGPYGDFYFDDESNREVILVAAGTGIAPILSILKHMREKNINRKARFYFGAKTPDDLFLLDYFKELEEELYDFKFIPTLSRVTEEHNWTGETGRVNNAIDKYLTDSENKEAYLCGNEKMIATMVEALMDKGIPEELIYFDKFD</sequence>
<dbReference type="Gene3D" id="3.40.50.80">
    <property type="entry name" value="Nucleotide-binding domain of ferredoxin-NADP reductase (FNR) module"/>
    <property type="match status" value="1"/>
</dbReference>
<evidence type="ECO:0000256" key="5">
    <source>
        <dbReference type="SAM" id="Phobius"/>
    </source>
</evidence>
<name>A0A6N7Y2B8_9FIRM</name>
<dbReference type="PANTHER" id="PTHR43644:SF1">
    <property type="entry name" value="NAD(P)H-FLAVIN REDUCTASE"/>
    <property type="match status" value="1"/>
</dbReference>
<keyword evidence="9" id="KW-1185">Reference proteome</keyword>
<dbReference type="InterPro" id="IPR001041">
    <property type="entry name" value="2Fe-2S_ferredoxin-type"/>
</dbReference>
<proteinExistence type="predicted"/>
<dbReference type="InterPro" id="IPR001433">
    <property type="entry name" value="OxRdtase_FAD/NAD-bd"/>
</dbReference>
<evidence type="ECO:0000259" key="7">
    <source>
        <dbReference type="PROSITE" id="PS51384"/>
    </source>
</evidence>
<dbReference type="EMBL" id="VUNQ01000026">
    <property type="protein sequence ID" value="MSU02170.1"/>
    <property type="molecule type" value="Genomic_DNA"/>
</dbReference>
<keyword evidence="5" id="KW-0472">Membrane</keyword>
<dbReference type="InterPro" id="IPR039261">
    <property type="entry name" value="FNR_nucleotide-bd"/>
</dbReference>
<evidence type="ECO:0000313" key="9">
    <source>
        <dbReference type="Proteomes" id="UP000469523"/>
    </source>
</evidence>
<evidence type="ECO:0000256" key="4">
    <source>
        <dbReference type="ARBA" id="ARBA00023004"/>
    </source>
</evidence>
<dbReference type="Gene3D" id="2.40.30.10">
    <property type="entry name" value="Translation factors"/>
    <property type="match status" value="1"/>
</dbReference>
<dbReference type="Pfam" id="PF00970">
    <property type="entry name" value="FAD_binding_6"/>
    <property type="match status" value="1"/>
</dbReference>
<dbReference type="GO" id="GO:0051536">
    <property type="term" value="F:iron-sulfur cluster binding"/>
    <property type="evidence" value="ECO:0007669"/>
    <property type="project" value="InterPro"/>
</dbReference>
<dbReference type="SUPFAM" id="SSF52343">
    <property type="entry name" value="Ferredoxin reductase-like, C-terminal NADP-linked domain"/>
    <property type="match status" value="1"/>
</dbReference>
<dbReference type="SUPFAM" id="SSF54292">
    <property type="entry name" value="2Fe-2S ferredoxin-like"/>
    <property type="match status" value="1"/>
</dbReference>
<organism evidence="8 9">
    <name type="scientific">Tissierella pigra</name>
    <dbReference type="NCBI Taxonomy" id="2607614"/>
    <lineage>
        <taxon>Bacteria</taxon>
        <taxon>Bacillati</taxon>
        <taxon>Bacillota</taxon>
        <taxon>Tissierellia</taxon>
        <taxon>Tissierellales</taxon>
        <taxon>Tissierellaceae</taxon>
        <taxon>Tissierella</taxon>
    </lineage>
</organism>
<protein>
    <submittedName>
        <fullName evidence="8">2Fe-2S iron-sulfur cluster binding domain-containing protein</fullName>
    </submittedName>
</protein>
<dbReference type="Pfam" id="PF00111">
    <property type="entry name" value="Fer2"/>
    <property type="match status" value="1"/>
</dbReference>
<dbReference type="InterPro" id="IPR036010">
    <property type="entry name" value="2Fe-2S_ferredoxin-like_sf"/>
</dbReference>
<dbReference type="CDD" id="cd00207">
    <property type="entry name" value="fer2"/>
    <property type="match status" value="1"/>
</dbReference>
<dbReference type="PROSITE" id="PS51085">
    <property type="entry name" value="2FE2S_FER_2"/>
    <property type="match status" value="1"/>
</dbReference>
<dbReference type="InterPro" id="IPR001709">
    <property type="entry name" value="Flavoprot_Pyr_Nucl_cyt_Rdtase"/>
</dbReference>
<comment type="caution">
    <text evidence="8">The sequence shown here is derived from an EMBL/GenBank/DDBJ whole genome shotgun (WGS) entry which is preliminary data.</text>
</comment>
<feature type="transmembrane region" description="Helical" evidence="5">
    <location>
        <begin position="6"/>
        <end position="25"/>
    </location>
</feature>
<dbReference type="PRINTS" id="PR00410">
    <property type="entry name" value="PHEHYDRXLASE"/>
</dbReference>
<keyword evidence="3" id="KW-0274">FAD</keyword>
<evidence type="ECO:0000313" key="8">
    <source>
        <dbReference type="EMBL" id="MSU02170.1"/>
    </source>
</evidence>